<reference evidence="4 5" key="1">
    <citation type="submission" date="2018-07" db="EMBL/GenBank/DDBJ databases">
        <title>Genomic Encyclopedia of Type Strains, Phase IV (KMG-IV): sequencing the most valuable type-strain genomes for metagenomic binning, comparative biology and taxonomic classification.</title>
        <authorList>
            <person name="Goeker M."/>
        </authorList>
    </citation>
    <scope>NUCLEOTIDE SEQUENCE [LARGE SCALE GENOMIC DNA]</scope>
    <source>
        <strain evidence="4 5">DSM 25528</strain>
    </source>
</reference>
<dbReference type="InterPro" id="IPR041854">
    <property type="entry name" value="BFD-like_2Fe2S-bd_dom_sf"/>
</dbReference>
<dbReference type="InterPro" id="IPR036188">
    <property type="entry name" value="FAD/NAD-bd_sf"/>
</dbReference>
<gene>
    <name evidence="4" type="ORF">DFR48_108122</name>
</gene>
<dbReference type="RefSeq" id="WP_114363986.1">
    <property type="nucleotide sequence ID" value="NZ_QPIX01000008.1"/>
</dbReference>
<dbReference type="PIRSF" id="PIRSF037495">
    <property type="entry name" value="Opine_OX_OoxA/HcnB"/>
    <property type="match status" value="1"/>
</dbReference>
<dbReference type="Proteomes" id="UP000252582">
    <property type="component" value="Unassembled WGS sequence"/>
</dbReference>
<dbReference type="GO" id="GO:0016491">
    <property type="term" value="F:oxidoreductase activity"/>
    <property type="evidence" value="ECO:0007669"/>
    <property type="project" value="UniProtKB-KW"/>
</dbReference>
<proteinExistence type="predicted"/>
<dbReference type="PANTHER" id="PTHR42949:SF3">
    <property type="entry name" value="ANAEROBIC GLYCEROL-3-PHOSPHATE DEHYDROGENASE SUBUNIT B"/>
    <property type="match status" value="1"/>
</dbReference>
<dbReference type="SUPFAM" id="SSF51905">
    <property type="entry name" value="FAD/NAD(P)-binding domain"/>
    <property type="match status" value="1"/>
</dbReference>
<evidence type="ECO:0000259" key="3">
    <source>
        <dbReference type="Pfam" id="PF07992"/>
    </source>
</evidence>
<dbReference type="PRINTS" id="PR00368">
    <property type="entry name" value="FADPNR"/>
</dbReference>
<dbReference type="AlphaFoldDB" id="A0A6I7HJB0"/>
<dbReference type="Gene3D" id="3.50.50.60">
    <property type="entry name" value="FAD/NAD(P)-binding domain"/>
    <property type="match status" value="2"/>
</dbReference>
<dbReference type="Gene3D" id="1.10.10.1100">
    <property type="entry name" value="BFD-like [2Fe-2S]-binding domain"/>
    <property type="match status" value="1"/>
</dbReference>
<evidence type="ECO:0008006" key="6">
    <source>
        <dbReference type="Google" id="ProtNLM"/>
    </source>
</evidence>
<keyword evidence="1" id="KW-0560">Oxidoreductase</keyword>
<dbReference type="Pfam" id="PF04324">
    <property type="entry name" value="Fer2_BFD"/>
    <property type="match status" value="1"/>
</dbReference>
<evidence type="ECO:0000259" key="2">
    <source>
        <dbReference type="Pfam" id="PF04324"/>
    </source>
</evidence>
<dbReference type="InterPro" id="IPR007419">
    <property type="entry name" value="BFD-like_2Fe2S-bd_dom"/>
</dbReference>
<dbReference type="PRINTS" id="PR00411">
    <property type="entry name" value="PNDRDTASEI"/>
</dbReference>
<dbReference type="EMBL" id="QPIX01000008">
    <property type="protein sequence ID" value="RCW22600.1"/>
    <property type="molecule type" value="Genomic_DNA"/>
</dbReference>
<dbReference type="InterPro" id="IPR017224">
    <property type="entry name" value="Opine_Oxase_asu/HCN_bsu"/>
</dbReference>
<accession>A0A6I7HJB0</accession>
<evidence type="ECO:0000313" key="5">
    <source>
        <dbReference type="Proteomes" id="UP000252582"/>
    </source>
</evidence>
<comment type="caution">
    <text evidence="4">The sequence shown here is derived from an EMBL/GenBank/DDBJ whole genome shotgun (WGS) entry which is preliminary data.</text>
</comment>
<organism evidence="4 5">
    <name type="scientific">Ciceribacter lividus</name>
    <dbReference type="NCBI Taxonomy" id="1197950"/>
    <lineage>
        <taxon>Bacteria</taxon>
        <taxon>Pseudomonadati</taxon>
        <taxon>Pseudomonadota</taxon>
        <taxon>Alphaproteobacteria</taxon>
        <taxon>Hyphomicrobiales</taxon>
        <taxon>Rhizobiaceae</taxon>
        <taxon>Ciceribacter</taxon>
    </lineage>
</organism>
<keyword evidence="5" id="KW-1185">Reference proteome</keyword>
<dbReference type="InterPro" id="IPR023753">
    <property type="entry name" value="FAD/NAD-binding_dom"/>
</dbReference>
<dbReference type="CDD" id="cd19946">
    <property type="entry name" value="GlpA-like_Fer2_BFD-like"/>
    <property type="match status" value="1"/>
</dbReference>
<dbReference type="PANTHER" id="PTHR42949">
    <property type="entry name" value="ANAEROBIC GLYCEROL-3-PHOSPHATE DEHYDROGENASE SUBUNIT B"/>
    <property type="match status" value="1"/>
</dbReference>
<feature type="domain" description="FAD/NAD(P)-binding" evidence="3">
    <location>
        <begin position="7"/>
        <end position="321"/>
    </location>
</feature>
<evidence type="ECO:0000256" key="1">
    <source>
        <dbReference type="ARBA" id="ARBA00023002"/>
    </source>
</evidence>
<dbReference type="InterPro" id="IPR051691">
    <property type="entry name" value="Metab_Enz_Cyan_OpOx_G3PDH"/>
</dbReference>
<feature type="domain" description="BFD-like [2Fe-2S]-binding" evidence="2">
    <location>
        <begin position="379"/>
        <end position="431"/>
    </location>
</feature>
<evidence type="ECO:0000313" key="4">
    <source>
        <dbReference type="EMBL" id="RCW22600.1"/>
    </source>
</evidence>
<name>A0A6I7HJB0_9HYPH</name>
<sequence length="473" mass="50607">MTDKPIDLIIVGAGPAGMSAAIEARRAGLSVCVIDEGIGVGGQIYRSVLKERPELASILGRDYLAGQELAREFLASGSDYLATGTVFMIERDDSDDFLVGVTLPDGALQLRGRYLLIATGALERPFPVRGWTLPGVMTAGAAQTMLKSSGTVPSGRICLAGSGPLLFLLAVQYIRAGVEITAVLDTTPWSNWLGAVPFLPAFMTSRYMWKGMKLLREVASHTPVIRGVSALEALGDGRLNGVRYVAGGKEKRLDVDTLLLHLGAVPQVNLAMSAGARHHWNDKRLAFEPILDEWGETSVERLFVAGDSAGIDGAEAAVWRGILAASQIVKTVHCAKAGICPDRQKQARAELRKTLRGRRFLDRLYRPPVNFRTSADDVIVCRCEEVSAGEVRSIAAGGAIGPNQVKAFSRAGMGPCQGRMCGLTICELIAEQTGSHPQAVGYMNIRAPVKPVRLGEIARMREEGGHAGGEPQD</sequence>
<protein>
    <recommendedName>
        <fullName evidence="6">NADPH-dependent 2,4-dienoyl-CoA reductase/sulfur reductase-like enzyme</fullName>
    </recommendedName>
</protein>
<dbReference type="Pfam" id="PF07992">
    <property type="entry name" value="Pyr_redox_2"/>
    <property type="match status" value="1"/>
</dbReference>